<proteinExistence type="predicted"/>
<feature type="domain" description="Small nuclear ribonucleoprotein Prp3 C-terminal" evidence="1">
    <location>
        <begin position="185"/>
        <end position="273"/>
    </location>
</feature>
<dbReference type="Pfam" id="PF06544">
    <property type="entry name" value="Prp3_C"/>
    <property type="match status" value="1"/>
</dbReference>
<name>A0A166XLQ3_9PEZI</name>
<dbReference type="PIRSF" id="PIRSF038021">
    <property type="entry name" value="UCP038021_RWDD2"/>
    <property type="match status" value="1"/>
</dbReference>
<dbReference type="PANTHER" id="PTHR15955">
    <property type="entry name" value="RWD DOMAIN CONTAINING PROTEIN 2"/>
    <property type="match status" value="1"/>
</dbReference>
<keyword evidence="3" id="KW-1185">Reference proteome</keyword>
<dbReference type="InterPro" id="IPR017359">
    <property type="entry name" value="Phi-like"/>
</dbReference>
<dbReference type="InterPro" id="IPR059181">
    <property type="entry name" value="RWDD2A-B_C"/>
</dbReference>
<dbReference type="OrthoDB" id="432412at2759"/>
<dbReference type="STRING" id="708197.A0A166XLQ3"/>
<dbReference type="EMBL" id="LFIV01000013">
    <property type="protein sequence ID" value="KZL76720.1"/>
    <property type="molecule type" value="Genomic_DNA"/>
</dbReference>
<dbReference type="CDD" id="cd24163">
    <property type="entry name" value="RWDD2_C"/>
    <property type="match status" value="1"/>
</dbReference>
<dbReference type="PANTHER" id="PTHR15955:SF10">
    <property type="entry name" value="DUF1115 DOMAIN PROTEIN (AFU_ORTHOLOGUE AFUA_5G14750)"/>
    <property type="match status" value="1"/>
</dbReference>
<evidence type="ECO:0000313" key="3">
    <source>
        <dbReference type="Proteomes" id="UP000076552"/>
    </source>
</evidence>
<dbReference type="Proteomes" id="UP000076552">
    <property type="component" value="Unassembled WGS sequence"/>
</dbReference>
<dbReference type="SUPFAM" id="SSF54495">
    <property type="entry name" value="UBC-like"/>
    <property type="match status" value="1"/>
</dbReference>
<organism evidence="2 3">
    <name type="scientific">Colletotrichum tofieldiae</name>
    <dbReference type="NCBI Taxonomy" id="708197"/>
    <lineage>
        <taxon>Eukaryota</taxon>
        <taxon>Fungi</taxon>
        <taxon>Dikarya</taxon>
        <taxon>Ascomycota</taxon>
        <taxon>Pezizomycotina</taxon>
        <taxon>Sordariomycetes</taxon>
        <taxon>Hypocreomycetidae</taxon>
        <taxon>Glomerellales</taxon>
        <taxon>Glomerellaceae</taxon>
        <taxon>Colletotrichum</taxon>
        <taxon>Colletotrichum spaethianum species complex</taxon>
    </lineage>
</organism>
<dbReference type="InterPro" id="IPR010541">
    <property type="entry name" value="Prp3_C"/>
</dbReference>
<evidence type="ECO:0000313" key="2">
    <source>
        <dbReference type="EMBL" id="KZL76720.1"/>
    </source>
</evidence>
<reference evidence="2 3" key="1">
    <citation type="submission" date="2015-06" db="EMBL/GenBank/DDBJ databases">
        <title>Survival trade-offs in plant roots during colonization by closely related pathogenic and mutualistic fungi.</title>
        <authorList>
            <person name="Hacquard S."/>
            <person name="Kracher B."/>
            <person name="Hiruma K."/>
            <person name="Weinman A."/>
            <person name="Muench P."/>
            <person name="Garrido Oter R."/>
            <person name="Ver Loren van Themaat E."/>
            <person name="Dallerey J.-F."/>
            <person name="Damm U."/>
            <person name="Henrissat B."/>
            <person name="Lespinet O."/>
            <person name="Thon M."/>
            <person name="Kemen E."/>
            <person name="McHardy A.C."/>
            <person name="Schulze-Lefert P."/>
            <person name="O'Connell R.J."/>
        </authorList>
    </citation>
    <scope>NUCLEOTIDE SEQUENCE [LARGE SCALE GENOMIC DNA]</scope>
    <source>
        <strain evidence="2 3">0861</strain>
    </source>
</reference>
<comment type="caution">
    <text evidence="2">The sequence shown here is derived from an EMBL/GenBank/DDBJ whole genome shotgun (WGS) entry which is preliminary data.</text>
</comment>
<dbReference type="Gene3D" id="3.10.110.10">
    <property type="entry name" value="Ubiquitin Conjugating Enzyme"/>
    <property type="match status" value="1"/>
</dbReference>
<gene>
    <name evidence="2" type="ORF">CT0861_05205</name>
</gene>
<dbReference type="InterPro" id="IPR016135">
    <property type="entry name" value="UBQ-conjugating_enzyme/RWD"/>
</dbReference>
<protein>
    <submittedName>
        <fullName evidence="2">DUF1115 domain protein</fullName>
    </submittedName>
</protein>
<accession>A0A166XLQ3</accession>
<evidence type="ECO:0000259" key="1">
    <source>
        <dbReference type="Pfam" id="PF06544"/>
    </source>
</evidence>
<sequence length="310" mass="34207">MAASPSWHLLPTDLVEHQIGQIDLLTAMYPTEEEVTIEKESEQVLSLLKAHLEDLSSPPPPPSSTRPPQATILLTLTVAEQEDSSSPKTLQLDISVPFSHEAETAPEEAPRIKVRIRQPAWLSRAATAQLNARIPEGEEDLFSTIEVVKDAAAEYLEQAKLAEAESLNSGGGNGGGDGEPLVRVWFYFPSISTRSKRDDFIINAPGYNLTGFLYAGKPGLLCLEGGSQKIDDYMKFIKTESWGDIPAHHKKVSERHREKDIATRAFADMQEITDSVGERRGQRANRSDMKAVEGWLVERGLGDAFTKVLM</sequence>
<dbReference type="AlphaFoldDB" id="A0A166XLQ3"/>